<accession>A0A655XPM0</accession>
<evidence type="ECO:0000313" key="1">
    <source>
        <dbReference type="EMBL" id="CSC71049.1"/>
    </source>
</evidence>
<dbReference type="Proteomes" id="UP000041770">
    <property type="component" value="Unassembled WGS sequence"/>
</dbReference>
<name>A0A655XPM0_VIBCL</name>
<organism evidence="1 2">
    <name type="scientific">Vibrio cholerae</name>
    <dbReference type="NCBI Taxonomy" id="666"/>
    <lineage>
        <taxon>Bacteria</taxon>
        <taxon>Pseudomonadati</taxon>
        <taxon>Pseudomonadota</taxon>
        <taxon>Gammaproteobacteria</taxon>
        <taxon>Vibrionales</taxon>
        <taxon>Vibrionaceae</taxon>
        <taxon>Vibrio</taxon>
    </lineage>
</organism>
<reference evidence="1 2" key="1">
    <citation type="submission" date="2015-07" db="EMBL/GenBank/DDBJ databases">
        <authorList>
            <consortium name="Pathogen Informatics"/>
        </authorList>
    </citation>
    <scope>NUCLEOTIDE SEQUENCE [LARGE SCALE GENOMIC DNA]</scope>
    <source>
        <strain evidence="1 2">A316</strain>
    </source>
</reference>
<gene>
    <name evidence="1" type="ORF">ERS013200_02072</name>
</gene>
<evidence type="ECO:0000313" key="2">
    <source>
        <dbReference type="Proteomes" id="UP000041770"/>
    </source>
</evidence>
<dbReference type="AlphaFoldDB" id="A0A655XPM0"/>
<proteinExistence type="predicted"/>
<sequence>MRGALNQIQMTVSDGVKSARVNHSGKTFLAHNPLLINQGSGLILTKSLTFTYEVGMMSTQNFTPYRAQ</sequence>
<dbReference type="EMBL" id="CWQY01000012">
    <property type="protein sequence ID" value="CSC71049.1"/>
    <property type="molecule type" value="Genomic_DNA"/>
</dbReference>
<protein>
    <submittedName>
        <fullName evidence="1">Uncharacterized protein</fullName>
    </submittedName>
</protein>